<sequence>MPPNPNPSLDYPFYHDLREAILSITMQNLLTRLSYLPTGLVYLPLPSTSSAPAAGAPRQTTPLTPASCGGPWEQETSKSHLFCFDPKTAVYSAMNWIMQPRTLIQADKSLNREEARVLQSCIIDYDLQVPVTGPRGPVAERYDALCRLMVDMRREEIPFQARSGPSWSMERVHAILGWHGKTFMACINELKTAMTKVAEERLNRESREGRRASQSR</sequence>
<protein>
    <submittedName>
        <fullName evidence="2">Uncharacterized protein</fullName>
    </submittedName>
</protein>
<comment type="caution">
    <text evidence="2">The sequence shown here is derived from an EMBL/GenBank/DDBJ whole genome shotgun (WGS) entry which is preliminary data.</text>
</comment>
<reference evidence="2 3" key="1">
    <citation type="submission" date="2024-01" db="EMBL/GenBank/DDBJ databases">
        <title>Complete genome of Cladobotryum mycophilum ATHUM6906.</title>
        <authorList>
            <person name="Christinaki A.C."/>
            <person name="Myridakis A.I."/>
            <person name="Kouvelis V.N."/>
        </authorList>
    </citation>
    <scope>NUCLEOTIDE SEQUENCE [LARGE SCALE GENOMIC DNA]</scope>
    <source>
        <strain evidence="2 3">ATHUM6906</strain>
    </source>
</reference>
<evidence type="ECO:0000313" key="3">
    <source>
        <dbReference type="Proteomes" id="UP001338125"/>
    </source>
</evidence>
<feature type="region of interest" description="Disordered" evidence="1">
    <location>
        <begin position="51"/>
        <end position="70"/>
    </location>
</feature>
<dbReference type="Proteomes" id="UP001338125">
    <property type="component" value="Unassembled WGS sequence"/>
</dbReference>
<gene>
    <name evidence="2" type="ORF">PT974_07188</name>
</gene>
<organism evidence="2 3">
    <name type="scientific">Cladobotryum mycophilum</name>
    <dbReference type="NCBI Taxonomy" id="491253"/>
    <lineage>
        <taxon>Eukaryota</taxon>
        <taxon>Fungi</taxon>
        <taxon>Dikarya</taxon>
        <taxon>Ascomycota</taxon>
        <taxon>Pezizomycotina</taxon>
        <taxon>Sordariomycetes</taxon>
        <taxon>Hypocreomycetidae</taxon>
        <taxon>Hypocreales</taxon>
        <taxon>Hypocreaceae</taxon>
        <taxon>Cladobotryum</taxon>
    </lineage>
</organism>
<name>A0ABR0SPP9_9HYPO</name>
<keyword evidence="3" id="KW-1185">Reference proteome</keyword>
<proteinExistence type="predicted"/>
<accession>A0ABR0SPP9</accession>
<dbReference type="EMBL" id="JAVFKD010000012">
    <property type="protein sequence ID" value="KAK5993751.1"/>
    <property type="molecule type" value="Genomic_DNA"/>
</dbReference>
<evidence type="ECO:0000256" key="1">
    <source>
        <dbReference type="SAM" id="MobiDB-lite"/>
    </source>
</evidence>
<evidence type="ECO:0000313" key="2">
    <source>
        <dbReference type="EMBL" id="KAK5993751.1"/>
    </source>
</evidence>